<comment type="similarity">
    <text evidence="2">Belongs to the NUF2 family.</text>
</comment>
<keyword evidence="7" id="KW-0131">Cell cycle</keyword>
<evidence type="ECO:0000256" key="10">
    <source>
        <dbReference type="SAM" id="MobiDB-lite"/>
    </source>
</evidence>
<proteinExistence type="inferred from homology"/>
<keyword evidence="4" id="KW-0132">Cell division</keyword>
<keyword evidence="8" id="KW-0137">Centromere</keyword>
<feature type="region of interest" description="Disordered" evidence="10">
    <location>
        <begin position="437"/>
        <end position="476"/>
    </location>
</feature>
<dbReference type="InterPro" id="IPR005549">
    <property type="entry name" value="Kinetochore_Nuf2_N"/>
</dbReference>
<comment type="subcellular location">
    <subcellularLocation>
        <location evidence="1">Chromosome</location>
        <location evidence="1">Centromere</location>
    </subcellularLocation>
</comment>
<organism evidence="12">
    <name type="scientific">Noctiluca scintillans</name>
    <name type="common">Sea sparkle</name>
    <name type="synonym">Red tide dinoflagellate</name>
    <dbReference type="NCBI Taxonomy" id="2966"/>
    <lineage>
        <taxon>Eukaryota</taxon>
        <taxon>Sar</taxon>
        <taxon>Alveolata</taxon>
        <taxon>Dinophyceae</taxon>
        <taxon>Noctilucales</taxon>
        <taxon>Noctilucaceae</taxon>
        <taxon>Noctiluca</taxon>
    </lineage>
</organism>
<name>A0A7S1A5J6_NOCSC</name>
<dbReference type="EMBL" id="HBFQ01024971">
    <property type="protein sequence ID" value="CAD8843338.1"/>
    <property type="molecule type" value="Transcribed_RNA"/>
</dbReference>
<evidence type="ECO:0000256" key="9">
    <source>
        <dbReference type="SAM" id="Coils"/>
    </source>
</evidence>
<keyword evidence="6 9" id="KW-0175">Coiled coil</keyword>
<feature type="coiled-coil region" evidence="9">
    <location>
        <begin position="356"/>
        <end position="404"/>
    </location>
</feature>
<evidence type="ECO:0000256" key="1">
    <source>
        <dbReference type="ARBA" id="ARBA00004584"/>
    </source>
</evidence>
<evidence type="ECO:0000256" key="3">
    <source>
        <dbReference type="ARBA" id="ARBA00022454"/>
    </source>
</evidence>
<dbReference type="GO" id="GO:0051301">
    <property type="term" value="P:cell division"/>
    <property type="evidence" value="ECO:0007669"/>
    <property type="project" value="UniProtKB-KW"/>
</dbReference>
<reference evidence="12" key="1">
    <citation type="submission" date="2021-01" db="EMBL/GenBank/DDBJ databases">
        <authorList>
            <person name="Corre E."/>
            <person name="Pelletier E."/>
            <person name="Niang G."/>
            <person name="Scheremetjew M."/>
            <person name="Finn R."/>
            <person name="Kale V."/>
            <person name="Holt S."/>
            <person name="Cochrane G."/>
            <person name="Meng A."/>
            <person name="Brown T."/>
            <person name="Cohen L."/>
        </authorList>
    </citation>
    <scope>NUCLEOTIDE SEQUENCE</scope>
</reference>
<evidence type="ECO:0000256" key="4">
    <source>
        <dbReference type="ARBA" id="ARBA00022618"/>
    </source>
</evidence>
<gene>
    <name evidence="12" type="ORF">NSCI0253_LOCUS17688</name>
</gene>
<keyword evidence="5" id="KW-0498">Mitosis</keyword>
<feature type="compositionally biased region" description="Polar residues" evidence="10">
    <location>
        <begin position="453"/>
        <end position="462"/>
    </location>
</feature>
<sequence>MVAKSLRLMAPRDITAVLHTIGVHPPVTPEMLDRPTQDVVLSALVSLSEFAYDMDIQTLKSQIPPDFQSAERNLSAAVELVAVLGLTRQLAVINGIDDFCLKDVWEPHPKRLRSLLSGIINFCRYKENQFIRISEMKEDEQTLFAERAELDERIGILEEELDHAQAQHDEEQPQMWAGEAEVREVRALVDRLQKQAQQTAHVQETAESELTQLQRASAEDHRKEHLVQQVSALRDQIAESPEGLEREIQDLHTQISQQKARLEEKVEEKKNFGRRVQLLAGLVGHTEKYGDEFDKAARAKARVYAAQEQNQSARDDLASLERSLEVRRGEEIELEQAVRRVDNDIERAKCLHEERVQQLEARRQHALQKQQEAHAQRTNDQKKVRALTLQRSELECKAKSLRNAHEVEMAGLREVQRTQFAEVEEYMQRMHMLLLADERDGRPVTPGKPCAQSVRSSLNQTPRRSRRPLSNAAQFS</sequence>
<evidence type="ECO:0000256" key="6">
    <source>
        <dbReference type="ARBA" id="ARBA00023054"/>
    </source>
</evidence>
<evidence type="ECO:0000313" key="12">
    <source>
        <dbReference type="EMBL" id="CAD8843338.1"/>
    </source>
</evidence>
<evidence type="ECO:0000256" key="2">
    <source>
        <dbReference type="ARBA" id="ARBA00005498"/>
    </source>
</evidence>
<dbReference type="GO" id="GO:0031262">
    <property type="term" value="C:Ndc80 complex"/>
    <property type="evidence" value="ECO:0007669"/>
    <property type="project" value="InterPro"/>
</dbReference>
<evidence type="ECO:0000256" key="5">
    <source>
        <dbReference type="ARBA" id="ARBA00022776"/>
    </source>
</evidence>
<evidence type="ECO:0000256" key="7">
    <source>
        <dbReference type="ARBA" id="ARBA00023306"/>
    </source>
</evidence>
<keyword evidence="3" id="KW-0158">Chromosome</keyword>
<dbReference type="Pfam" id="PF03800">
    <property type="entry name" value="Nuf2"/>
    <property type="match status" value="1"/>
</dbReference>
<dbReference type="AlphaFoldDB" id="A0A7S1A5J6"/>
<dbReference type="Gene3D" id="1.10.418.60">
    <property type="entry name" value="Ncd80 complex, Nuf2 subunit"/>
    <property type="match status" value="1"/>
</dbReference>
<evidence type="ECO:0000256" key="8">
    <source>
        <dbReference type="ARBA" id="ARBA00023328"/>
    </source>
</evidence>
<feature type="coiled-coil region" evidence="9">
    <location>
        <begin position="133"/>
        <end position="209"/>
    </location>
</feature>
<feature type="coiled-coil region" evidence="9">
    <location>
        <begin position="296"/>
        <end position="323"/>
    </location>
</feature>
<feature type="domain" description="Kinetochore protein Nuf2 N-terminal" evidence="11">
    <location>
        <begin position="6"/>
        <end position="137"/>
    </location>
</feature>
<protein>
    <recommendedName>
        <fullName evidence="11">Kinetochore protein Nuf2 N-terminal domain-containing protein</fullName>
    </recommendedName>
</protein>
<evidence type="ECO:0000259" key="11">
    <source>
        <dbReference type="Pfam" id="PF03800"/>
    </source>
</evidence>
<dbReference type="InterPro" id="IPR038275">
    <property type="entry name" value="Nuf2_N_sf"/>
</dbReference>
<accession>A0A7S1A5J6</accession>